<dbReference type="Pfam" id="PF00109">
    <property type="entry name" value="ketoacyl-synt"/>
    <property type="match status" value="1"/>
</dbReference>
<feature type="domain" description="Beta-ketoacyl-[acyl-carrier-protein] synthase III C-terminal" evidence="4">
    <location>
        <begin position="284"/>
        <end position="362"/>
    </location>
</feature>
<dbReference type="InterPro" id="IPR013747">
    <property type="entry name" value="ACP_syn_III_C"/>
</dbReference>
<keyword evidence="2" id="KW-0012">Acyltransferase</keyword>
<gene>
    <name evidence="5" type="ORF">IPO85_21025</name>
</gene>
<evidence type="ECO:0000313" key="5">
    <source>
        <dbReference type="EMBL" id="MBK9719944.1"/>
    </source>
</evidence>
<dbReference type="EMBL" id="JADKFW010000021">
    <property type="protein sequence ID" value="MBK9719944.1"/>
    <property type="molecule type" value="Genomic_DNA"/>
</dbReference>
<dbReference type="PANTHER" id="PTHR34069:SF3">
    <property type="entry name" value="ACYL-COA:ACYL-COA ALKYLTRANSFERASE"/>
    <property type="match status" value="1"/>
</dbReference>
<protein>
    <submittedName>
        <fullName evidence="5">Beta-ketoacyl-ACP synthase III</fullName>
    </submittedName>
</protein>
<organism evidence="5 6">
    <name type="scientific">Candidatus Defluviibacterium haderslevense</name>
    <dbReference type="NCBI Taxonomy" id="2981993"/>
    <lineage>
        <taxon>Bacteria</taxon>
        <taxon>Pseudomonadati</taxon>
        <taxon>Bacteroidota</taxon>
        <taxon>Saprospiria</taxon>
        <taxon>Saprospirales</taxon>
        <taxon>Saprospiraceae</taxon>
        <taxon>Candidatus Defluviibacterium</taxon>
    </lineage>
</organism>
<comment type="caution">
    <text evidence="5">The sequence shown here is derived from an EMBL/GenBank/DDBJ whole genome shotgun (WGS) entry which is preliminary data.</text>
</comment>
<evidence type="ECO:0000256" key="2">
    <source>
        <dbReference type="ARBA" id="ARBA00023315"/>
    </source>
</evidence>
<sequence length="379" mass="42765">MNQNVYITRASKFLPNLPISNDQMELYLGMIEGKPSKARPIVLRSNGIINRYYAITKDGISTHTNAQLSSAAIKNLFTETNDWAEVELLAAGTTSPDQLLPSHAAMVHGELNHNSMEIHSVTGACCAGIQALKYAYLSILSGQINCAVSCGSEKLSTWMLFSKFQAEHDKHHELHNNPILAFEKEFLRWMLSDGASAFLLKNKPEPNKINLKIDWIDIRSYANEMETCMFAGATKNADGSLTGFSDLNPNNWHEDHVFSLKQDVRLLGMNIVKYGGQFLEEIIKRRQINIQDYHYFLPHLSSEFFRDKIKQNLAEHQIEIPNSKWFTNLSQVGNVGSASMYLMIEELLNTNKLKIGEKILIMVPESARFSYAFASLTVV</sequence>
<name>A0A9D7SF34_9BACT</name>
<dbReference type="InterPro" id="IPR014030">
    <property type="entry name" value="Ketoacyl_synth_N"/>
</dbReference>
<dbReference type="CDD" id="cd00827">
    <property type="entry name" value="init_cond_enzymes"/>
    <property type="match status" value="1"/>
</dbReference>
<dbReference type="Gene3D" id="3.40.47.10">
    <property type="match status" value="2"/>
</dbReference>
<evidence type="ECO:0000313" key="6">
    <source>
        <dbReference type="Proteomes" id="UP000808349"/>
    </source>
</evidence>
<dbReference type="GO" id="GO:0016746">
    <property type="term" value="F:acyltransferase activity"/>
    <property type="evidence" value="ECO:0007669"/>
    <property type="project" value="UniProtKB-KW"/>
</dbReference>
<evidence type="ECO:0000259" key="3">
    <source>
        <dbReference type="Pfam" id="PF00109"/>
    </source>
</evidence>
<dbReference type="SUPFAM" id="SSF53901">
    <property type="entry name" value="Thiolase-like"/>
    <property type="match status" value="2"/>
</dbReference>
<dbReference type="PANTHER" id="PTHR34069">
    <property type="entry name" value="3-OXOACYL-[ACYL-CARRIER-PROTEIN] SYNTHASE 3"/>
    <property type="match status" value="1"/>
</dbReference>
<evidence type="ECO:0000256" key="1">
    <source>
        <dbReference type="ARBA" id="ARBA00022679"/>
    </source>
</evidence>
<proteinExistence type="predicted"/>
<dbReference type="GO" id="GO:0044550">
    <property type="term" value="P:secondary metabolite biosynthetic process"/>
    <property type="evidence" value="ECO:0007669"/>
    <property type="project" value="TreeGrafter"/>
</dbReference>
<reference evidence="5 6" key="1">
    <citation type="submission" date="2020-10" db="EMBL/GenBank/DDBJ databases">
        <title>Connecting structure to function with the recovery of over 1000 high-quality activated sludge metagenome-assembled genomes encoding full-length rRNA genes using long-read sequencing.</title>
        <authorList>
            <person name="Singleton C.M."/>
            <person name="Petriglieri F."/>
            <person name="Kristensen J.M."/>
            <person name="Kirkegaard R.H."/>
            <person name="Michaelsen T.Y."/>
            <person name="Andersen M.H."/>
            <person name="Karst S.M."/>
            <person name="Dueholm M.S."/>
            <person name="Nielsen P.H."/>
            <person name="Albertsen M."/>
        </authorList>
    </citation>
    <scope>NUCLEOTIDE SEQUENCE [LARGE SCALE GENOMIC DNA]</scope>
    <source>
        <strain evidence="5">Ribe_18-Q3-R11-54_BAT3C.373</strain>
    </source>
</reference>
<dbReference type="AlphaFoldDB" id="A0A9D7SF34"/>
<evidence type="ECO:0000259" key="4">
    <source>
        <dbReference type="Pfam" id="PF08541"/>
    </source>
</evidence>
<dbReference type="NCBIfam" id="NF005293">
    <property type="entry name" value="PRK06816.1"/>
    <property type="match status" value="1"/>
</dbReference>
<dbReference type="InterPro" id="IPR016039">
    <property type="entry name" value="Thiolase-like"/>
</dbReference>
<dbReference type="Proteomes" id="UP000808349">
    <property type="component" value="Unassembled WGS sequence"/>
</dbReference>
<dbReference type="Pfam" id="PF08541">
    <property type="entry name" value="ACP_syn_III_C"/>
    <property type="match status" value="1"/>
</dbReference>
<accession>A0A9D7SF34</accession>
<feature type="domain" description="Beta-ketoacyl synthase-like N-terminal" evidence="3">
    <location>
        <begin position="119"/>
        <end position="203"/>
    </location>
</feature>
<keyword evidence="1" id="KW-0808">Transferase</keyword>